<dbReference type="Proteomes" id="UP001195769">
    <property type="component" value="Unassembled WGS sequence"/>
</dbReference>
<evidence type="ECO:0000313" key="1">
    <source>
        <dbReference type="EMBL" id="KAG1906221.1"/>
    </source>
</evidence>
<proteinExistence type="predicted"/>
<dbReference type="RefSeq" id="XP_041231796.1">
    <property type="nucleotide sequence ID" value="XM_041363587.1"/>
</dbReference>
<evidence type="ECO:0000313" key="2">
    <source>
        <dbReference type="Proteomes" id="UP001195769"/>
    </source>
</evidence>
<feature type="non-terminal residue" evidence="1">
    <location>
        <position position="1"/>
    </location>
</feature>
<organism evidence="1 2">
    <name type="scientific">Suillus fuscotomentosus</name>
    <dbReference type="NCBI Taxonomy" id="1912939"/>
    <lineage>
        <taxon>Eukaryota</taxon>
        <taxon>Fungi</taxon>
        <taxon>Dikarya</taxon>
        <taxon>Basidiomycota</taxon>
        <taxon>Agaricomycotina</taxon>
        <taxon>Agaricomycetes</taxon>
        <taxon>Agaricomycetidae</taxon>
        <taxon>Boletales</taxon>
        <taxon>Suillineae</taxon>
        <taxon>Suillaceae</taxon>
        <taxon>Suillus</taxon>
    </lineage>
</organism>
<dbReference type="AlphaFoldDB" id="A0AAD4HRT5"/>
<name>A0AAD4HRT5_9AGAM</name>
<gene>
    <name evidence="1" type="ORF">F5891DRAFT_1101566</name>
</gene>
<keyword evidence="2" id="KW-1185">Reference proteome</keyword>
<dbReference type="EMBL" id="JABBWK010000005">
    <property type="protein sequence ID" value="KAG1906221.1"/>
    <property type="molecule type" value="Genomic_DNA"/>
</dbReference>
<comment type="caution">
    <text evidence="1">The sequence shown here is derived from an EMBL/GenBank/DDBJ whole genome shotgun (WGS) entry which is preliminary data.</text>
</comment>
<dbReference type="GeneID" id="64657885"/>
<protein>
    <submittedName>
        <fullName evidence="1">Uncharacterized protein</fullName>
    </submittedName>
</protein>
<reference evidence="1" key="1">
    <citation type="journal article" date="2020" name="New Phytol.">
        <title>Comparative genomics reveals dynamic genome evolution in host specialist ectomycorrhizal fungi.</title>
        <authorList>
            <person name="Lofgren L.A."/>
            <person name="Nguyen N.H."/>
            <person name="Vilgalys R."/>
            <person name="Ruytinx J."/>
            <person name="Liao H.L."/>
            <person name="Branco S."/>
            <person name="Kuo A."/>
            <person name="LaButti K."/>
            <person name="Lipzen A."/>
            <person name="Andreopoulos W."/>
            <person name="Pangilinan J."/>
            <person name="Riley R."/>
            <person name="Hundley H."/>
            <person name="Na H."/>
            <person name="Barry K."/>
            <person name="Grigoriev I.V."/>
            <person name="Stajich J.E."/>
            <person name="Kennedy P.G."/>
        </authorList>
    </citation>
    <scope>NUCLEOTIDE SEQUENCE</scope>
    <source>
        <strain evidence="1">FC203</strain>
    </source>
</reference>
<accession>A0AAD4HRT5</accession>
<sequence length="80" mass="9075">NLLLSRGHTIVDHGQYLQFDLKTDSDSFHSTTPSRAVSTVLKRVVLPELLNSREVERFCTKQTLSQAEIDYRLQTVTKAA</sequence>